<dbReference type="Pfam" id="PF00134">
    <property type="entry name" value="Cyclin_N"/>
    <property type="match status" value="1"/>
</dbReference>
<organism evidence="8">
    <name type="scientific">Salvia splendens</name>
    <name type="common">Scarlet sage</name>
    <dbReference type="NCBI Taxonomy" id="180675"/>
    <lineage>
        <taxon>Eukaryota</taxon>
        <taxon>Viridiplantae</taxon>
        <taxon>Streptophyta</taxon>
        <taxon>Embryophyta</taxon>
        <taxon>Tracheophyta</taxon>
        <taxon>Spermatophyta</taxon>
        <taxon>Magnoliopsida</taxon>
        <taxon>eudicotyledons</taxon>
        <taxon>Gunneridae</taxon>
        <taxon>Pentapetalae</taxon>
        <taxon>asterids</taxon>
        <taxon>lamiids</taxon>
        <taxon>Lamiales</taxon>
        <taxon>Lamiaceae</taxon>
        <taxon>Nepetoideae</taxon>
        <taxon>Mentheae</taxon>
        <taxon>Salviinae</taxon>
        <taxon>Salvia</taxon>
        <taxon>Salvia subgen. Calosphace</taxon>
        <taxon>core Calosphace</taxon>
    </lineage>
</organism>
<feature type="compositionally biased region" description="Polar residues" evidence="6">
    <location>
        <begin position="301"/>
        <end position="311"/>
    </location>
</feature>
<dbReference type="InterPro" id="IPR004367">
    <property type="entry name" value="Cyclin_C-dom"/>
</dbReference>
<dbReference type="InterPro" id="IPR036915">
    <property type="entry name" value="Cyclin-like_sf"/>
</dbReference>
<evidence type="ECO:0000256" key="2">
    <source>
        <dbReference type="ARBA" id="ARBA00022618"/>
    </source>
</evidence>
<evidence type="ECO:0000313" key="8">
    <source>
        <dbReference type="EMBL" id="KAG6406659.1"/>
    </source>
</evidence>
<dbReference type="FunFam" id="1.10.472.10:FF:000060">
    <property type="entry name" value="D6-type cyclin"/>
    <property type="match status" value="1"/>
</dbReference>
<comment type="caution">
    <text evidence="8">The sequence shown here is derived from an EMBL/GenBank/DDBJ whole genome shotgun (WGS) entry which is preliminary data.</text>
</comment>
<dbReference type="InterPro" id="IPR039361">
    <property type="entry name" value="Cyclin"/>
</dbReference>
<feature type="domain" description="Cyclin-like" evidence="7">
    <location>
        <begin position="50"/>
        <end position="137"/>
    </location>
</feature>
<evidence type="ECO:0000256" key="1">
    <source>
        <dbReference type="ARBA" id="ARBA00009065"/>
    </source>
</evidence>
<dbReference type="EMBL" id="PNBA02000012">
    <property type="protein sequence ID" value="KAG6406659.1"/>
    <property type="molecule type" value="Genomic_DNA"/>
</dbReference>
<dbReference type="GO" id="GO:0051301">
    <property type="term" value="P:cell division"/>
    <property type="evidence" value="ECO:0007669"/>
    <property type="project" value="UniProtKB-KW"/>
</dbReference>
<keyword evidence="3 5" id="KW-0195">Cyclin</keyword>
<dbReference type="InterPro" id="IPR013763">
    <property type="entry name" value="Cyclin-like_dom"/>
</dbReference>
<evidence type="ECO:0000256" key="4">
    <source>
        <dbReference type="ARBA" id="ARBA00023306"/>
    </source>
</evidence>
<evidence type="ECO:0000256" key="5">
    <source>
        <dbReference type="RuleBase" id="RU000383"/>
    </source>
</evidence>
<dbReference type="CDD" id="cd20543">
    <property type="entry name" value="CYCLIN_AtCycD-like_rpt1"/>
    <property type="match status" value="1"/>
</dbReference>
<evidence type="ECO:0000256" key="6">
    <source>
        <dbReference type="SAM" id="MobiDB-lite"/>
    </source>
</evidence>
<dbReference type="Pfam" id="PF02984">
    <property type="entry name" value="Cyclin_C"/>
    <property type="match status" value="1"/>
</dbReference>
<dbReference type="Gene3D" id="1.10.472.10">
    <property type="entry name" value="Cyclin-like"/>
    <property type="match status" value="2"/>
</dbReference>
<accession>A0A8X8X5S4</accession>
<evidence type="ECO:0000259" key="7">
    <source>
        <dbReference type="SMART" id="SM00385"/>
    </source>
</evidence>
<dbReference type="AlphaFoldDB" id="A0A8X8X5S4"/>
<proteinExistence type="inferred from homology"/>
<protein>
    <recommendedName>
        <fullName evidence="7">Cyclin-like domain-containing protein</fullName>
    </recommendedName>
</protein>
<name>A0A8X8X5S4_SALSN</name>
<gene>
    <name evidence="8" type="ORF">SASPL_134266</name>
</gene>
<evidence type="ECO:0000313" key="9">
    <source>
        <dbReference type="Proteomes" id="UP000298416"/>
    </source>
</evidence>
<keyword evidence="2" id="KW-0132">Cell division</keyword>
<keyword evidence="4" id="KW-0131">Cell cycle</keyword>
<keyword evidence="9" id="KW-1185">Reference proteome</keyword>
<dbReference type="SMART" id="SM00385">
    <property type="entry name" value="CYCLIN"/>
    <property type="match status" value="1"/>
</dbReference>
<dbReference type="SUPFAM" id="SSF47954">
    <property type="entry name" value="Cyclin-like"/>
    <property type="match status" value="1"/>
</dbReference>
<dbReference type="Proteomes" id="UP000298416">
    <property type="component" value="Unassembled WGS sequence"/>
</dbReference>
<dbReference type="PANTHER" id="PTHR10177">
    <property type="entry name" value="CYCLINS"/>
    <property type="match status" value="1"/>
</dbReference>
<sequence length="326" mass="36220">MSPAGSLRSDESALIARLLDSEPRHMPHPDYIRFCHNRPIHLASRQDSINSILKVHSHFEFKPVTAFLSINYFGRFLAANSLPETGWQFQLLSIACLSLAAKMEELHVPCLLELQSLERTYIFEPKTVQRMELLILTTLDWRLRSVTPFDYLHHFISMLPSSSASAANHSVASYIILNTSRVVDFMRFPPSVIAAAAAISSGGAGADLPDTFDERINRVRFDFAEILLEIRGSEINGISHSPGAKKEIFTDFVLLQEMVRSCHQLMEEYLLDTCLSSDGLKAAPPSPHGVLEAAACASCDTNSENQAGSEPQNKRPRLSPPDVQES</sequence>
<feature type="region of interest" description="Disordered" evidence="6">
    <location>
        <begin position="301"/>
        <end position="326"/>
    </location>
</feature>
<reference evidence="8" key="1">
    <citation type="submission" date="2018-01" db="EMBL/GenBank/DDBJ databases">
        <authorList>
            <person name="Mao J.F."/>
        </authorList>
    </citation>
    <scope>NUCLEOTIDE SEQUENCE</scope>
    <source>
        <strain evidence="8">Huo1</strain>
        <tissue evidence="8">Leaf</tissue>
    </source>
</reference>
<dbReference type="InterPro" id="IPR006671">
    <property type="entry name" value="Cyclin_N"/>
</dbReference>
<comment type="similarity">
    <text evidence="1">Belongs to the cyclin family. Cyclin D subfamily.</text>
</comment>
<evidence type="ECO:0000256" key="3">
    <source>
        <dbReference type="ARBA" id="ARBA00023127"/>
    </source>
</evidence>
<reference evidence="8" key="2">
    <citation type="submission" date="2020-08" db="EMBL/GenBank/DDBJ databases">
        <title>Plant Genome Project.</title>
        <authorList>
            <person name="Zhang R.-G."/>
        </authorList>
    </citation>
    <scope>NUCLEOTIDE SEQUENCE</scope>
    <source>
        <strain evidence="8">Huo1</strain>
        <tissue evidence="8">Leaf</tissue>
    </source>
</reference>